<keyword evidence="3 6" id="KW-0812">Transmembrane</keyword>
<evidence type="ECO:0000256" key="5">
    <source>
        <dbReference type="ARBA" id="ARBA00023136"/>
    </source>
</evidence>
<dbReference type="RefSeq" id="WP_237868143.1">
    <property type="nucleotide sequence ID" value="NZ_JAKLTR010000001.1"/>
</dbReference>
<reference evidence="8" key="1">
    <citation type="submission" date="2022-01" db="EMBL/GenBank/DDBJ databases">
        <authorList>
            <person name="Jo J.-H."/>
            <person name="Im W.-T."/>
        </authorList>
    </citation>
    <scope>NUCLEOTIDE SEQUENCE</scope>
    <source>
        <strain evidence="8">NA20</strain>
    </source>
</reference>
<gene>
    <name evidence="8" type="ORF">LZZ85_01450</name>
</gene>
<dbReference type="PANTHER" id="PTHR36115">
    <property type="entry name" value="PROLINE-RICH ANTIGEN HOMOLOG-RELATED"/>
    <property type="match status" value="1"/>
</dbReference>
<accession>A0ABS9KKS8</accession>
<organism evidence="8 9">
    <name type="scientific">Terrimonas ginsenosidimutans</name>
    <dbReference type="NCBI Taxonomy" id="2908004"/>
    <lineage>
        <taxon>Bacteria</taxon>
        <taxon>Pseudomonadati</taxon>
        <taxon>Bacteroidota</taxon>
        <taxon>Chitinophagia</taxon>
        <taxon>Chitinophagales</taxon>
        <taxon>Chitinophagaceae</taxon>
        <taxon>Terrimonas</taxon>
    </lineage>
</organism>
<evidence type="ECO:0000313" key="8">
    <source>
        <dbReference type="EMBL" id="MCG2612917.1"/>
    </source>
</evidence>
<comment type="caution">
    <text evidence="8">The sequence shown here is derived from an EMBL/GenBank/DDBJ whole genome shotgun (WGS) entry which is preliminary data.</text>
</comment>
<proteinExistence type="predicted"/>
<dbReference type="InterPro" id="IPR051791">
    <property type="entry name" value="Pra-immunoreactive"/>
</dbReference>
<feature type="transmembrane region" description="Helical" evidence="6">
    <location>
        <begin position="56"/>
        <end position="81"/>
    </location>
</feature>
<feature type="transmembrane region" description="Helical" evidence="6">
    <location>
        <begin position="101"/>
        <end position="121"/>
    </location>
</feature>
<evidence type="ECO:0000259" key="7">
    <source>
        <dbReference type="Pfam" id="PF06271"/>
    </source>
</evidence>
<evidence type="ECO:0000256" key="2">
    <source>
        <dbReference type="ARBA" id="ARBA00022475"/>
    </source>
</evidence>
<protein>
    <submittedName>
        <fullName evidence="8">RDD family protein</fullName>
    </submittedName>
</protein>
<keyword evidence="5 6" id="KW-0472">Membrane</keyword>
<evidence type="ECO:0000256" key="6">
    <source>
        <dbReference type="SAM" id="Phobius"/>
    </source>
</evidence>
<evidence type="ECO:0000313" key="9">
    <source>
        <dbReference type="Proteomes" id="UP001165367"/>
    </source>
</evidence>
<name>A0ABS9KKS8_9BACT</name>
<feature type="domain" description="RDD" evidence="7">
    <location>
        <begin position="16"/>
        <end position="134"/>
    </location>
</feature>
<evidence type="ECO:0000256" key="3">
    <source>
        <dbReference type="ARBA" id="ARBA00022692"/>
    </source>
</evidence>
<evidence type="ECO:0000256" key="4">
    <source>
        <dbReference type="ARBA" id="ARBA00022989"/>
    </source>
</evidence>
<keyword evidence="9" id="KW-1185">Reference proteome</keyword>
<comment type="subcellular location">
    <subcellularLocation>
        <location evidence="1">Cell membrane</location>
        <topology evidence="1">Multi-pass membrane protein</topology>
    </subcellularLocation>
</comment>
<evidence type="ECO:0000256" key="1">
    <source>
        <dbReference type="ARBA" id="ARBA00004651"/>
    </source>
</evidence>
<keyword evidence="2" id="KW-1003">Cell membrane</keyword>
<keyword evidence="4 6" id="KW-1133">Transmembrane helix</keyword>
<dbReference type="Pfam" id="PF06271">
    <property type="entry name" value="RDD"/>
    <property type="match status" value="1"/>
</dbReference>
<feature type="transmembrane region" description="Helical" evidence="6">
    <location>
        <begin position="23"/>
        <end position="44"/>
    </location>
</feature>
<dbReference type="InterPro" id="IPR010432">
    <property type="entry name" value="RDD"/>
</dbReference>
<dbReference type="Proteomes" id="UP001165367">
    <property type="component" value="Unassembled WGS sequence"/>
</dbReference>
<dbReference type="EMBL" id="JAKLTR010000001">
    <property type="protein sequence ID" value="MCG2612917.1"/>
    <property type="molecule type" value="Genomic_DNA"/>
</dbReference>
<sequence>MNTSATTGNIQQPSPYPLLTDRVQSTFIDSVFIVIMMFVFAAALDKISRPPDWIRIALFFGLFGIYEPVCTACGCTIGNYIKGIRVRQADNTSARINILQAFLRYIVKVGLGWLSFITIHFNADRRAIHDMVAGSVMIRV</sequence>